<accession>A0A5C0B530</accession>
<organism evidence="2 3">
    <name type="scientific">Pigmentiphaga aceris</name>
    <dbReference type="NCBI Taxonomy" id="1940612"/>
    <lineage>
        <taxon>Bacteria</taxon>
        <taxon>Pseudomonadati</taxon>
        <taxon>Pseudomonadota</taxon>
        <taxon>Betaproteobacteria</taxon>
        <taxon>Burkholderiales</taxon>
        <taxon>Alcaligenaceae</taxon>
        <taxon>Pigmentiphaga</taxon>
    </lineage>
</organism>
<dbReference type="GO" id="GO:0003677">
    <property type="term" value="F:DNA binding"/>
    <property type="evidence" value="ECO:0007669"/>
    <property type="project" value="InterPro"/>
</dbReference>
<evidence type="ECO:0000313" key="3">
    <source>
        <dbReference type="Proteomes" id="UP000325161"/>
    </source>
</evidence>
<dbReference type="GO" id="GO:0006354">
    <property type="term" value="P:DNA-templated transcription elongation"/>
    <property type="evidence" value="ECO:0007669"/>
    <property type="project" value="TreeGrafter"/>
</dbReference>
<evidence type="ECO:0000259" key="1">
    <source>
        <dbReference type="Pfam" id="PF01272"/>
    </source>
</evidence>
<dbReference type="KEGG" id="pacr:FXN63_26290"/>
<dbReference type="InterPro" id="IPR036953">
    <property type="entry name" value="GreA/GreB_C_sf"/>
</dbReference>
<dbReference type="NCBIfam" id="NF004396">
    <property type="entry name" value="PRK05753.1"/>
    <property type="match status" value="1"/>
</dbReference>
<dbReference type="PANTHER" id="PTHR30437:SF5">
    <property type="entry name" value="REGULATOR OF NUCLEOSIDE DIPHOSPHATE KINASE"/>
    <property type="match status" value="1"/>
</dbReference>
<dbReference type="OrthoDB" id="192847at2"/>
<dbReference type="Pfam" id="PF01272">
    <property type="entry name" value="GreA_GreB"/>
    <property type="match status" value="1"/>
</dbReference>
<dbReference type="GO" id="GO:0070063">
    <property type="term" value="F:RNA polymerase binding"/>
    <property type="evidence" value="ECO:0007669"/>
    <property type="project" value="InterPro"/>
</dbReference>
<keyword evidence="2" id="KW-0808">Transferase</keyword>
<dbReference type="PANTHER" id="PTHR30437">
    <property type="entry name" value="TRANSCRIPTION ELONGATION FACTOR GREA"/>
    <property type="match status" value="1"/>
</dbReference>
<dbReference type="Proteomes" id="UP000325161">
    <property type="component" value="Chromosome"/>
</dbReference>
<gene>
    <name evidence="2" type="ORF">FXN63_26290</name>
</gene>
<dbReference type="GO" id="GO:0016301">
    <property type="term" value="F:kinase activity"/>
    <property type="evidence" value="ECO:0007669"/>
    <property type="project" value="UniProtKB-KW"/>
</dbReference>
<dbReference type="GO" id="GO:0032784">
    <property type="term" value="P:regulation of DNA-templated transcription elongation"/>
    <property type="evidence" value="ECO:0007669"/>
    <property type="project" value="InterPro"/>
</dbReference>
<evidence type="ECO:0000313" key="2">
    <source>
        <dbReference type="EMBL" id="QEI08966.1"/>
    </source>
</evidence>
<keyword evidence="2" id="KW-0418">Kinase</keyword>
<dbReference type="InterPro" id="IPR001437">
    <property type="entry name" value="Tscrpt_elong_fac_GreA/B_C"/>
</dbReference>
<keyword evidence="3" id="KW-1185">Reference proteome</keyword>
<sequence length="140" mass="14683">MSTPRPEFITLTELDHVRISNLIGVNASGTRSAINDALLAVLDDADLVASQDIPADIITMSSRFVVKDAATGASDTLTLVYPQEADAGHGRLSVLSPLGTQLLGAQPGQRIAVAGPTGRARELEVVELVYQPEANGDYTA</sequence>
<dbReference type="RefSeq" id="WP_148818621.1">
    <property type="nucleotide sequence ID" value="NZ_CP043046.1"/>
</dbReference>
<dbReference type="AlphaFoldDB" id="A0A5C0B530"/>
<protein>
    <submittedName>
        <fullName evidence="2">Nucleoside diphosphate kinase regulator</fullName>
    </submittedName>
</protein>
<dbReference type="EMBL" id="CP043046">
    <property type="protein sequence ID" value="QEI08966.1"/>
    <property type="molecule type" value="Genomic_DNA"/>
</dbReference>
<name>A0A5C0B530_9BURK</name>
<dbReference type="Gene3D" id="3.10.50.30">
    <property type="entry name" value="Transcription elongation factor, GreA/GreB, C-terminal domain"/>
    <property type="match status" value="1"/>
</dbReference>
<reference evidence="2 3" key="1">
    <citation type="submission" date="2019-08" db="EMBL/GenBank/DDBJ databases">
        <title>Amphibian skin-associated Pigmentiphaga: genome sequence and occurrence across geography and hosts.</title>
        <authorList>
            <person name="Bletz M.C."/>
            <person name="Bunk B."/>
            <person name="Sproeer C."/>
            <person name="Biwer P."/>
            <person name="Reiter S."/>
            <person name="Rabemananjara F.C.E."/>
            <person name="Schulz S."/>
            <person name="Overmann J."/>
            <person name="Vences M."/>
        </authorList>
    </citation>
    <scope>NUCLEOTIDE SEQUENCE [LARGE SCALE GENOMIC DNA]</scope>
    <source>
        <strain evidence="2 3">Mada1488</strain>
    </source>
</reference>
<dbReference type="SUPFAM" id="SSF54534">
    <property type="entry name" value="FKBP-like"/>
    <property type="match status" value="1"/>
</dbReference>
<dbReference type="InterPro" id="IPR023459">
    <property type="entry name" value="Tscrpt_elong_fac_GreA/B_fam"/>
</dbReference>
<feature type="domain" description="Transcription elongation factor GreA/GreB C-terminal" evidence="1">
    <location>
        <begin position="54"/>
        <end position="128"/>
    </location>
</feature>
<proteinExistence type="predicted"/>